<name>A0A4S1E323_9FLAO</name>
<dbReference type="AlphaFoldDB" id="A0A4S1E323"/>
<evidence type="ECO:0000313" key="1">
    <source>
        <dbReference type="EMBL" id="TGV04835.1"/>
    </source>
</evidence>
<sequence length="260" mass="29647">MEKSFIIIIIISFFTSMLCAQDSLCVFKTSSGVLAKFDGKKRPLNKGDFLNKKSTVYITSPSDIILIDSKGEAFNLEDVASYTYESILNHKAIEGQKSLTSKYFELIWDELLSRKSGKTIVGGVFRGDILMEFPIDSTKTASSKLTFSWKTQTDASQYFVFIKSKNFDEVYKFATNGNELTLYKDNPIFFEGNGFEWSVSTSEFPNFKNIPFYAFVWIDRSEYEKLKSNYKDLIEDLKAVGLSITEIEDTLCENYGVCKN</sequence>
<accession>A0A4S1E323</accession>
<proteinExistence type="predicted"/>
<gene>
    <name evidence="1" type="ORF">EM932_01565</name>
</gene>
<dbReference type="RefSeq" id="WP_135874763.1">
    <property type="nucleotide sequence ID" value="NZ_SRSO01000001.1"/>
</dbReference>
<protein>
    <submittedName>
        <fullName evidence="1">Uncharacterized protein</fullName>
    </submittedName>
</protein>
<dbReference type="Proteomes" id="UP000307602">
    <property type="component" value="Unassembled WGS sequence"/>
</dbReference>
<keyword evidence="2" id="KW-1185">Reference proteome</keyword>
<dbReference type="OrthoDB" id="1177628at2"/>
<dbReference type="EMBL" id="SRSO01000001">
    <property type="protein sequence ID" value="TGV04835.1"/>
    <property type="molecule type" value="Genomic_DNA"/>
</dbReference>
<reference evidence="1 2" key="1">
    <citation type="submission" date="2019-04" db="EMBL/GenBank/DDBJ databases">
        <authorList>
            <person name="Liu A."/>
        </authorList>
    </citation>
    <scope>NUCLEOTIDE SEQUENCE [LARGE SCALE GENOMIC DNA]</scope>
    <source>
        <strain evidence="1 2">RZ03</strain>
    </source>
</reference>
<organism evidence="1 2">
    <name type="scientific">Flavivirga rizhaonensis</name>
    <dbReference type="NCBI Taxonomy" id="2559571"/>
    <lineage>
        <taxon>Bacteria</taxon>
        <taxon>Pseudomonadati</taxon>
        <taxon>Bacteroidota</taxon>
        <taxon>Flavobacteriia</taxon>
        <taxon>Flavobacteriales</taxon>
        <taxon>Flavobacteriaceae</taxon>
        <taxon>Flavivirga</taxon>
    </lineage>
</organism>
<comment type="caution">
    <text evidence="1">The sequence shown here is derived from an EMBL/GenBank/DDBJ whole genome shotgun (WGS) entry which is preliminary data.</text>
</comment>
<evidence type="ECO:0000313" key="2">
    <source>
        <dbReference type="Proteomes" id="UP000307602"/>
    </source>
</evidence>